<dbReference type="SUPFAM" id="SSF51713">
    <property type="entry name" value="tRNA-guanine transglycosylase"/>
    <property type="match status" value="1"/>
</dbReference>
<dbReference type="InterPro" id="IPR004803">
    <property type="entry name" value="TGT"/>
</dbReference>
<comment type="similarity">
    <text evidence="5">Belongs to the queuine tRNA-ribosyltransferase family.</text>
</comment>
<dbReference type="AlphaFoldDB" id="H9BWN6"/>
<dbReference type="FunFam" id="3.20.20.105:FF:000001">
    <property type="entry name" value="Queuine tRNA-ribosyltransferase"/>
    <property type="match status" value="1"/>
</dbReference>
<dbReference type="Gene3D" id="3.20.20.105">
    <property type="entry name" value="Queuine tRNA-ribosyltransferase-like"/>
    <property type="match status" value="1"/>
</dbReference>
<dbReference type="UniPathway" id="UPA00392"/>
<dbReference type="GO" id="GO:0005829">
    <property type="term" value="C:cytosol"/>
    <property type="evidence" value="ECO:0007669"/>
    <property type="project" value="TreeGrafter"/>
</dbReference>
<dbReference type="InterPro" id="IPR036511">
    <property type="entry name" value="TGT-like_sf"/>
</dbReference>
<dbReference type="Pfam" id="PF01702">
    <property type="entry name" value="TGT"/>
    <property type="match status" value="1"/>
</dbReference>
<feature type="binding site" evidence="5">
    <location>
        <position position="153"/>
    </location>
    <ligand>
        <name>substrate</name>
    </ligand>
</feature>
<comment type="function">
    <text evidence="5">Catalyzes the base-exchange of a guanine (G) residue with the queuine precursor 7-aminomethyl-7-deazaguanine (PreQ1) at position 34 (anticodon wobble position) in tRNAs with GU(N) anticodons (tRNA-Asp, -Asn, -His and -Tyr). Catalysis occurs through a double-displacement mechanism. The nucleophile active site attacks the C1' of nucleotide 34 to detach the guanine base from the RNA, forming a covalent enzyme-RNA intermediate. The proton acceptor active site deprotonates the incoming PreQ1, allowing a nucleophilic attack on the C1' of the ribose to form the product. After dissociation, two additional enzymatic reactions on the tRNA convert PreQ1 to queuine (Q), resulting in the hypermodified nucleoside queuosine (7-(((4,5-cis-dihydroxy-2-cyclopenten-1-yl)amino)methyl)-7-deazaguanosine).</text>
</comment>
<keyword evidence="5" id="KW-0671">Queuosine biosynthesis</keyword>
<dbReference type="NCBIfam" id="TIGR00449">
    <property type="entry name" value="tgt_general"/>
    <property type="match status" value="1"/>
</dbReference>
<feature type="region of interest" description="RNA binding; important for wobble base 34 recognition" evidence="5">
    <location>
        <begin position="277"/>
        <end position="281"/>
    </location>
</feature>
<dbReference type="NCBIfam" id="TIGR00430">
    <property type="entry name" value="Q_tRNA_tgt"/>
    <property type="match status" value="1"/>
</dbReference>
<dbReference type="InterPro" id="IPR002616">
    <property type="entry name" value="tRNA_ribo_trans-like"/>
</dbReference>
<evidence type="ECO:0000256" key="5">
    <source>
        <dbReference type="HAMAP-Rule" id="MF_00168"/>
    </source>
</evidence>
<comment type="caution">
    <text evidence="5">Lacks conserved residue(s) required for the propagation of feature annotation.</text>
</comment>
<comment type="cofactor">
    <cofactor evidence="5">
        <name>Zn(2+)</name>
        <dbReference type="ChEBI" id="CHEBI:29105"/>
    </cofactor>
    <text evidence="5">Binds 1 zinc ion per subunit.</text>
</comment>
<feature type="binding site" evidence="5">
    <location>
        <position position="222"/>
    </location>
    <ligand>
        <name>substrate</name>
    </ligand>
</feature>
<comment type="subunit">
    <text evidence="5">Homodimer. Within each dimer, one monomer is responsible for RNA recognition and catalysis, while the other monomer binds to the replacement base PreQ1.</text>
</comment>
<name>H9BWN6_9BACT</name>
<feature type="domain" description="tRNA-guanine(15) transglycosylase-like" evidence="6">
    <location>
        <begin position="21"/>
        <end position="374"/>
    </location>
</feature>
<dbReference type="EC" id="2.4.2.29" evidence="5"/>
<feature type="binding site" evidence="5">
    <location>
        <position position="310"/>
    </location>
    <ligand>
        <name>Zn(2+)</name>
        <dbReference type="ChEBI" id="CHEBI:29105"/>
    </ligand>
</feature>
<keyword evidence="5" id="KW-0862">Zinc</keyword>
<proteinExistence type="inferred from homology"/>
<evidence type="ECO:0000256" key="1">
    <source>
        <dbReference type="ARBA" id="ARBA00022676"/>
    </source>
</evidence>
<sequence length="377" mass="42704">MVIESKKTFLFTENHKDPLCHARTGEIQTPHGIIRTPVFMPVGTQGTVKTFTPLELEELGVEIVLGNAYHLYIRPGLDIMKRAGGLHQFMAWHKPLLTDSGGYQIFSLAKLRKVTQEGVLFNSHFDGRELFLTPELVMEIQETLGGDIAMVFDDCPPFTQDKGRVKESLERTVDWARRSKAARMREGQALFGIAQGGCFLDLRRESLKRIVEIGFDGYALGGLGLGETRESRLEILQNTVGLVPKEAPCYLMGLGNPLDILDAVSSGVDMFDCVNPTRYGRNGAAYTWRGKRVVRNGEYAYDNGPLDRECQCYTCRNFTRSYLRHLFNCSEILGPRLVSLHNVHFFLELMWKIREAIEAGSFLEFKRSFERNYDEGS</sequence>
<dbReference type="InterPro" id="IPR050076">
    <property type="entry name" value="ArchSynthase1/Queuine_TRR"/>
</dbReference>
<dbReference type="GO" id="GO:0008616">
    <property type="term" value="P:tRNA queuosine(34) biosynthetic process"/>
    <property type="evidence" value="ECO:0007669"/>
    <property type="project" value="UniProtKB-UniRule"/>
</dbReference>
<evidence type="ECO:0000259" key="6">
    <source>
        <dbReference type="Pfam" id="PF01702"/>
    </source>
</evidence>
<protein>
    <recommendedName>
        <fullName evidence="5">Queuine tRNA-ribosyltransferase</fullName>
        <ecNumber evidence="5">2.4.2.29</ecNumber>
    </recommendedName>
    <alternativeName>
        <fullName evidence="5">Guanine insertion enzyme</fullName>
    </alternativeName>
    <alternativeName>
        <fullName evidence="5">tRNA-guanine transglycosylase</fullName>
    </alternativeName>
</protein>
<dbReference type="EMBL" id="JQ085818">
    <property type="protein sequence ID" value="AFD03208.1"/>
    <property type="molecule type" value="Genomic_DNA"/>
</dbReference>
<dbReference type="GO" id="GO:0046872">
    <property type="term" value="F:metal ion binding"/>
    <property type="evidence" value="ECO:0007669"/>
    <property type="project" value="UniProtKB-KW"/>
</dbReference>
<keyword evidence="2 5" id="KW-0808">Transferase</keyword>
<dbReference type="PANTHER" id="PTHR46499">
    <property type="entry name" value="QUEUINE TRNA-RIBOSYLTRANSFERASE"/>
    <property type="match status" value="1"/>
</dbReference>
<evidence type="ECO:0000256" key="2">
    <source>
        <dbReference type="ARBA" id="ARBA00022679"/>
    </source>
</evidence>
<feature type="binding site" evidence="5">
    <location>
        <position position="195"/>
    </location>
    <ligand>
        <name>substrate</name>
    </ligand>
</feature>
<feature type="binding site" evidence="5">
    <location>
        <position position="312"/>
    </location>
    <ligand>
        <name>Zn(2+)</name>
        <dbReference type="ChEBI" id="CHEBI:29105"/>
    </ligand>
</feature>
<gene>
    <name evidence="5" type="primary">tgt</name>
</gene>
<dbReference type="HAMAP" id="MF_00168">
    <property type="entry name" value="Q_tRNA_Tgt"/>
    <property type="match status" value="1"/>
</dbReference>
<evidence type="ECO:0000313" key="7">
    <source>
        <dbReference type="EMBL" id="AFD03208.1"/>
    </source>
</evidence>
<evidence type="ECO:0000256" key="4">
    <source>
        <dbReference type="ARBA" id="ARBA00050112"/>
    </source>
</evidence>
<dbReference type="PANTHER" id="PTHR46499:SF1">
    <property type="entry name" value="QUEUINE TRNA-RIBOSYLTRANSFERASE"/>
    <property type="match status" value="1"/>
</dbReference>
<organism evidence="7">
    <name type="scientific">uncultured bacterium W4-21b</name>
    <dbReference type="NCBI Taxonomy" id="1130993"/>
    <lineage>
        <taxon>Bacteria</taxon>
        <taxon>environmental samples</taxon>
    </lineage>
</organism>
<keyword evidence="5" id="KW-0479">Metal-binding</keyword>
<feature type="active site" description="Proton acceptor" evidence="5">
    <location>
        <position position="99"/>
    </location>
</feature>
<feature type="binding site" evidence="5">
    <location>
        <position position="341"/>
    </location>
    <ligand>
        <name>Zn(2+)</name>
        <dbReference type="ChEBI" id="CHEBI:29105"/>
    </ligand>
</feature>
<feature type="binding site" evidence="5">
    <location>
        <begin position="99"/>
        <end position="103"/>
    </location>
    <ligand>
        <name>substrate</name>
    </ligand>
</feature>
<comment type="pathway">
    <text evidence="5">tRNA modification; tRNA-queuosine biosynthesis.</text>
</comment>
<evidence type="ECO:0000256" key="3">
    <source>
        <dbReference type="ARBA" id="ARBA00022694"/>
    </source>
</evidence>
<dbReference type="GO" id="GO:0008479">
    <property type="term" value="F:tRNA-guanosine(34) queuine transglycosylase activity"/>
    <property type="evidence" value="ECO:0007669"/>
    <property type="project" value="UniProtKB-UniRule"/>
</dbReference>
<keyword evidence="1 5" id="KW-0328">Glycosyltransferase</keyword>
<keyword evidence="3 5" id="KW-0819">tRNA processing</keyword>
<reference evidence="7" key="1">
    <citation type="submission" date="2011-11" db="EMBL/GenBank/DDBJ databases">
        <title>Construction and analysis of a metagenome of deep-sea sediment.</title>
        <authorList>
            <person name="Huo Y.-Y."/>
            <person name="Cheng H."/>
            <person name="Wu M."/>
        </authorList>
    </citation>
    <scope>NUCLEOTIDE SEQUENCE</scope>
</reference>
<feature type="binding site" evidence="5">
    <location>
        <position position="315"/>
    </location>
    <ligand>
        <name>Zn(2+)</name>
        <dbReference type="ChEBI" id="CHEBI:29105"/>
    </ligand>
</feature>
<accession>H9BWN6</accession>
<comment type="catalytic activity">
    <reaction evidence="4 5">
        <text>7-aminomethyl-7-carbaguanine + guanosine(34) in tRNA = 7-aminomethyl-7-carbaguanosine(34) in tRNA + guanine</text>
        <dbReference type="Rhea" id="RHEA:24104"/>
        <dbReference type="Rhea" id="RHEA-COMP:10341"/>
        <dbReference type="Rhea" id="RHEA-COMP:10342"/>
        <dbReference type="ChEBI" id="CHEBI:16235"/>
        <dbReference type="ChEBI" id="CHEBI:58703"/>
        <dbReference type="ChEBI" id="CHEBI:74269"/>
        <dbReference type="ChEBI" id="CHEBI:82833"/>
        <dbReference type="EC" id="2.4.2.29"/>
    </reaction>
</comment>
<feature type="active site" description="Nucleophile" evidence="5">
    <location>
        <position position="272"/>
    </location>
</feature>